<evidence type="ECO:0000256" key="5">
    <source>
        <dbReference type="ARBA" id="ARBA00023077"/>
    </source>
</evidence>
<keyword evidence="5 9" id="KW-0798">TonB box</keyword>
<dbReference type="OrthoDB" id="609136at2"/>
<dbReference type="Gene3D" id="2.170.130.10">
    <property type="entry name" value="TonB-dependent receptor, plug domain"/>
    <property type="match status" value="1"/>
</dbReference>
<dbReference type="Pfam" id="PF07715">
    <property type="entry name" value="Plug"/>
    <property type="match status" value="1"/>
</dbReference>
<dbReference type="AlphaFoldDB" id="A0A1H7H310"/>
<name>A0A1H7H310_9BACT</name>
<dbReference type="Proteomes" id="UP000198984">
    <property type="component" value="Unassembled WGS sequence"/>
</dbReference>
<dbReference type="SUPFAM" id="SSF49464">
    <property type="entry name" value="Carboxypeptidase regulatory domain-like"/>
    <property type="match status" value="1"/>
</dbReference>
<accession>A0A1H7H310</accession>
<comment type="subcellular location">
    <subcellularLocation>
        <location evidence="1 8">Cell outer membrane</location>
        <topology evidence="1 8">Multi-pass membrane protein</topology>
    </subcellularLocation>
</comment>
<keyword evidence="13" id="KW-1185">Reference proteome</keyword>
<evidence type="ECO:0000256" key="3">
    <source>
        <dbReference type="ARBA" id="ARBA00022452"/>
    </source>
</evidence>
<dbReference type="RefSeq" id="WP_089906303.1">
    <property type="nucleotide sequence ID" value="NZ_FOBB01000001.1"/>
</dbReference>
<evidence type="ECO:0000256" key="9">
    <source>
        <dbReference type="RuleBase" id="RU003357"/>
    </source>
</evidence>
<proteinExistence type="inferred from homology"/>
<dbReference type="InterPro" id="IPR012910">
    <property type="entry name" value="Plug_dom"/>
</dbReference>
<evidence type="ECO:0000313" key="13">
    <source>
        <dbReference type="Proteomes" id="UP000198984"/>
    </source>
</evidence>
<gene>
    <name evidence="12" type="ORF">SAMN04488505_101218</name>
</gene>
<evidence type="ECO:0000259" key="10">
    <source>
        <dbReference type="Pfam" id="PF00593"/>
    </source>
</evidence>
<keyword evidence="3 8" id="KW-1134">Transmembrane beta strand</keyword>
<evidence type="ECO:0000256" key="6">
    <source>
        <dbReference type="ARBA" id="ARBA00023136"/>
    </source>
</evidence>
<dbReference type="GO" id="GO:0009279">
    <property type="term" value="C:cell outer membrane"/>
    <property type="evidence" value="ECO:0007669"/>
    <property type="project" value="UniProtKB-SubCell"/>
</dbReference>
<organism evidence="12 13">
    <name type="scientific">Chitinophaga rupis</name>
    <dbReference type="NCBI Taxonomy" id="573321"/>
    <lineage>
        <taxon>Bacteria</taxon>
        <taxon>Pseudomonadati</taxon>
        <taxon>Bacteroidota</taxon>
        <taxon>Chitinophagia</taxon>
        <taxon>Chitinophagales</taxon>
        <taxon>Chitinophagaceae</taxon>
        <taxon>Chitinophaga</taxon>
    </lineage>
</organism>
<evidence type="ECO:0000256" key="8">
    <source>
        <dbReference type="PROSITE-ProRule" id="PRU01360"/>
    </source>
</evidence>
<feature type="domain" description="TonB-dependent receptor plug" evidence="11">
    <location>
        <begin position="117"/>
        <end position="237"/>
    </location>
</feature>
<dbReference type="STRING" id="573321.SAMN04488505_101218"/>
<dbReference type="Gene3D" id="2.40.170.20">
    <property type="entry name" value="TonB-dependent receptor, beta-barrel domain"/>
    <property type="match status" value="1"/>
</dbReference>
<dbReference type="Pfam" id="PF00593">
    <property type="entry name" value="TonB_dep_Rec_b-barrel"/>
    <property type="match status" value="1"/>
</dbReference>
<dbReference type="InterPro" id="IPR008969">
    <property type="entry name" value="CarboxyPept-like_regulatory"/>
</dbReference>
<evidence type="ECO:0000256" key="7">
    <source>
        <dbReference type="ARBA" id="ARBA00023237"/>
    </source>
</evidence>
<dbReference type="InterPro" id="IPR036942">
    <property type="entry name" value="Beta-barrel_TonB_sf"/>
</dbReference>
<dbReference type="Gene3D" id="2.60.40.1120">
    <property type="entry name" value="Carboxypeptidase-like, regulatory domain"/>
    <property type="match status" value="1"/>
</dbReference>
<dbReference type="InterPro" id="IPR000531">
    <property type="entry name" value="Beta-barrel_TonB"/>
</dbReference>
<comment type="similarity">
    <text evidence="8 9">Belongs to the TonB-dependent receptor family.</text>
</comment>
<sequence length="1022" mass="111958">MNPKPYLLFIIAIVCCVGMRVYAQSVPLKGKVTDQAGNPVIGATIKIQHSSKGTTVGADGTFELSVEANAVLEVTAIGFDPARVNVANQTTVTITLTENKKELNEVVVTALGVKREKRALTYSTQEVKGATLVEAKEPNIVNALSGKVAGVQITSSSGTPGSSSRIVIRGATSFYGENQALIIVDGVPVNNDETGNLNSGPGTNRLADIDPAIIENISVLKGAAATALYGSAGARGVIMITTKSGSAVTKKPSVTFSQDVSFETPWLPEVQDKYAQGEYNTVTKRYEYFNGEDKKTSSSWGPLMDTLTVNGQKLKKYNQAKDFFKTGITSNSTVSVNGGNGLSDYFLSYSYLKQTGTTPKTDYDRHALFAKYNTKILNNLTSTFQLNYSSSQNDRLPEGYILEAPIWTVLTAPISWNPLPYENADGTQRVYRYSRNNPYWVLDNIYNKATVNRFIPVVTLHYTPTNWLTITERMGADIYSEQDKYRESRGSSANPAGRIIEQNLNYRQFNHDFIVNATKDVGDFNLNLLLGNNVYSAYNQTEYAKGTGLNIDDFDNIGQASSIAYNETHYQSRKVGFYAQANVDWKRMFILSLTGRYDGSSVLSQDKSFYPYGSVAGSFVFSELLSPAVTDVMNFGKIRLSYATVGNDNVRPYQLNTPYQLPQGSGDAAGVAGIIFTNYAFPFQGQTGYLLSQTLGNPSLKNERLNEFEVGLETNFFRNRLGLEASYFVRKTKDGIIPGVPIAPSTGYAGTTVNSAQMQNKGLEILLNAKPVQSKDFSWDMTINFTRIRNKVLAIYNGQSQIGNGFTSIIVGQPYGAIVGTLFKRTASGQLLIDDAGLPFSDSTGVIGDINPDWMGGISNTFRYKQFSLSFLFDMKKGGDIQNNVDGYGYFYGTPKATEDRADRVVEGINASDNKANTTMVTGQDYWRRLSAVTESVIQDGTYVKLRTISLSYDFGRSLFPNSFVRSASLIVTGRNLWIYSPHFTGGDPEVSSFGSSSGSQGMYSFSTPTSRSVNFTLKVSF</sequence>
<keyword evidence="2 8" id="KW-0813">Transport</keyword>
<dbReference type="EMBL" id="FOBB01000001">
    <property type="protein sequence ID" value="SEK44796.1"/>
    <property type="molecule type" value="Genomic_DNA"/>
</dbReference>
<reference evidence="12 13" key="1">
    <citation type="submission" date="2016-10" db="EMBL/GenBank/DDBJ databases">
        <authorList>
            <person name="de Groot N.N."/>
        </authorList>
    </citation>
    <scope>NUCLEOTIDE SEQUENCE [LARGE SCALE GENOMIC DNA]</scope>
    <source>
        <strain evidence="12 13">DSM 21039</strain>
    </source>
</reference>
<keyword evidence="4 8" id="KW-0812">Transmembrane</keyword>
<dbReference type="NCBIfam" id="TIGR04057">
    <property type="entry name" value="SusC_RagA_signa"/>
    <property type="match status" value="1"/>
</dbReference>
<dbReference type="InterPro" id="IPR023996">
    <property type="entry name" value="TonB-dep_OMP_SusC/RagA"/>
</dbReference>
<evidence type="ECO:0000313" key="12">
    <source>
        <dbReference type="EMBL" id="SEK44796.1"/>
    </source>
</evidence>
<keyword evidence="6 8" id="KW-0472">Membrane</keyword>
<evidence type="ECO:0000256" key="2">
    <source>
        <dbReference type="ARBA" id="ARBA00022448"/>
    </source>
</evidence>
<protein>
    <submittedName>
        <fullName evidence="12">TonB-linked outer membrane protein, SusC/RagA family</fullName>
    </submittedName>
</protein>
<dbReference type="SUPFAM" id="SSF56935">
    <property type="entry name" value="Porins"/>
    <property type="match status" value="1"/>
</dbReference>
<dbReference type="InterPro" id="IPR039426">
    <property type="entry name" value="TonB-dep_rcpt-like"/>
</dbReference>
<evidence type="ECO:0000256" key="1">
    <source>
        <dbReference type="ARBA" id="ARBA00004571"/>
    </source>
</evidence>
<dbReference type="InterPro" id="IPR037066">
    <property type="entry name" value="Plug_dom_sf"/>
</dbReference>
<feature type="domain" description="TonB-dependent receptor-like beta-barrel" evidence="10">
    <location>
        <begin position="415"/>
        <end position="892"/>
    </location>
</feature>
<dbReference type="NCBIfam" id="TIGR04056">
    <property type="entry name" value="OMP_RagA_SusC"/>
    <property type="match status" value="1"/>
</dbReference>
<evidence type="ECO:0000256" key="4">
    <source>
        <dbReference type="ARBA" id="ARBA00022692"/>
    </source>
</evidence>
<dbReference type="Pfam" id="PF13715">
    <property type="entry name" value="CarbopepD_reg_2"/>
    <property type="match status" value="1"/>
</dbReference>
<dbReference type="InterPro" id="IPR023997">
    <property type="entry name" value="TonB-dep_OMP_SusC/RagA_CS"/>
</dbReference>
<keyword evidence="7 8" id="KW-0998">Cell outer membrane</keyword>
<dbReference type="PROSITE" id="PS52016">
    <property type="entry name" value="TONB_DEPENDENT_REC_3"/>
    <property type="match status" value="1"/>
</dbReference>
<evidence type="ECO:0000259" key="11">
    <source>
        <dbReference type="Pfam" id="PF07715"/>
    </source>
</evidence>